<sequence length="73" mass="8281">MHVLEDFCGPDFLTTHQSHEHAAQEEDVKVALPHDHKLALLPGADRTTLLPNFDPVNNCSYQNLRFLEKKLSS</sequence>
<dbReference type="EMBL" id="BPVZ01000028">
    <property type="protein sequence ID" value="GKV07982.1"/>
    <property type="molecule type" value="Genomic_DNA"/>
</dbReference>
<protein>
    <submittedName>
        <fullName evidence="1">Uncharacterized protein</fullName>
    </submittedName>
</protein>
<keyword evidence="2" id="KW-1185">Reference proteome</keyword>
<accession>A0AAV5J923</accession>
<name>A0AAV5J923_9ROSI</name>
<comment type="caution">
    <text evidence="1">The sequence shown here is derived from an EMBL/GenBank/DDBJ whole genome shotgun (WGS) entry which is preliminary data.</text>
</comment>
<evidence type="ECO:0000313" key="1">
    <source>
        <dbReference type="EMBL" id="GKV07982.1"/>
    </source>
</evidence>
<evidence type="ECO:0000313" key="2">
    <source>
        <dbReference type="Proteomes" id="UP001054252"/>
    </source>
</evidence>
<dbReference type="Proteomes" id="UP001054252">
    <property type="component" value="Unassembled WGS sequence"/>
</dbReference>
<reference evidence="1 2" key="1">
    <citation type="journal article" date="2021" name="Commun. Biol.">
        <title>The genome of Shorea leprosula (Dipterocarpaceae) highlights the ecological relevance of drought in aseasonal tropical rainforests.</title>
        <authorList>
            <person name="Ng K.K.S."/>
            <person name="Kobayashi M.J."/>
            <person name="Fawcett J.A."/>
            <person name="Hatakeyama M."/>
            <person name="Paape T."/>
            <person name="Ng C.H."/>
            <person name="Ang C.C."/>
            <person name="Tnah L.H."/>
            <person name="Lee C.T."/>
            <person name="Nishiyama T."/>
            <person name="Sese J."/>
            <person name="O'Brien M.J."/>
            <person name="Copetti D."/>
            <person name="Mohd Noor M.I."/>
            <person name="Ong R.C."/>
            <person name="Putra M."/>
            <person name="Sireger I.Z."/>
            <person name="Indrioko S."/>
            <person name="Kosugi Y."/>
            <person name="Izuno A."/>
            <person name="Isagi Y."/>
            <person name="Lee S.L."/>
            <person name="Shimizu K.K."/>
        </authorList>
    </citation>
    <scope>NUCLEOTIDE SEQUENCE [LARGE SCALE GENOMIC DNA]</scope>
    <source>
        <strain evidence="1">214</strain>
    </source>
</reference>
<organism evidence="1 2">
    <name type="scientific">Rubroshorea leprosula</name>
    <dbReference type="NCBI Taxonomy" id="152421"/>
    <lineage>
        <taxon>Eukaryota</taxon>
        <taxon>Viridiplantae</taxon>
        <taxon>Streptophyta</taxon>
        <taxon>Embryophyta</taxon>
        <taxon>Tracheophyta</taxon>
        <taxon>Spermatophyta</taxon>
        <taxon>Magnoliopsida</taxon>
        <taxon>eudicotyledons</taxon>
        <taxon>Gunneridae</taxon>
        <taxon>Pentapetalae</taxon>
        <taxon>rosids</taxon>
        <taxon>malvids</taxon>
        <taxon>Malvales</taxon>
        <taxon>Dipterocarpaceae</taxon>
        <taxon>Rubroshorea</taxon>
    </lineage>
</organism>
<proteinExistence type="predicted"/>
<dbReference type="AlphaFoldDB" id="A0AAV5J923"/>
<gene>
    <name evidence="1" type="ORF">SLEP1_g19676</name>
</gene>